<evidence type="ECO:0000256" key="1">
    <source>
        <dbReference type="SAM" id="Phobius"/>
    </source>
</evidence>
<accession>A0A075LT92</accession>
<organism evidence="2 3">
    <name type="scientific">Palaeococcus pacificus DY20341</name>
    <dbReference type="NCBI Taxonomy" id="1343739"/>
    <lineage>
        <taxon>Archaea</taxon>
        <taxon>Methanobacteriati</taxon>
        <taxon>Methanobacteriota</taxon>
        <taxon>Thermococci</taxon>
        <taxon>Thermococcales</taxon>
        <taxon>Thermococcaceae</taxon>
        <taxon>Palaeococcus</taxon>
    </lineage>
</organism>
<reference evidence="3" key="1">
    <citation type="submission" date="2013-06" db="EMBL/GenBank/DDBJ databases">
        <title>Complete Genome Sequence of Hyperthermophilic Palaeococcus pacificus DY20341T, Isolated from a Deep-Sea Hydrothermal Sediments.</title>
        <authorList>
            <person name="Zeng X."/>
            <person name="Shao Z."/>
        </authorList>
    </citation>
    <scope>NUCLEOTIDE SEQUENCE [LARGE SCALE GENOMIC DNA]</scope>
    <source>
        <strain evidence="3">DY20341</strain>
    </source>
</reference>
<dbReference type="STRING" id="1343739.PAP_03740"/>
<dbReference type="KEGG" id="ppac:PAP_03740"/>
<dbReference type="HOGENOM" id="CLU_1269992_0_0_2"/>
<name>A0A075LT92_9EURY</name>
<reference evidence="2 3" key="2">
    <citation type="journal article" date="2015" name="Genome Announc.">
        <title>Complete Genome Sequence of Hyperthermophilic Piezophilic Archaeon Palaeococcus pacificus DY20341T, Isolated from Deep-Sea Hydrothermal Sediments.</title>
        <authorList>
            <person name="Zeng X."/>
            <person name="Jebbar M."/>
            <person name="Shao Z."/>
        </authorList>
    </citation>
    <scope>NUCLEOTIDE SEQUENCE [LARGE SCALE GENOMIC DNA]</scope>
    <source>
        <strain evidence="2 3">DY20341</strain>
    </source>
</reference>
<dbReference type="GeneID" id="24841875"/>
<protein>
    <submittedName>
        <fullName evidence="2">Membrane protein</fullName>
    </submittedName>
</protein>
<evidence type="ECO:0000313" key="3">
    <source>
        <dbReference type="Proteomes" id="UP000027981"/>
    </source>
</evidence>
<dbReference type="Proteomes" id="UP000027981">
    <property type="component" value="Chromosome"/>
</dbReference>
<evidence type="ECO:0000313" key="2">
    <source>
        <dbReference type="EMBL" id="AIF69167.1"/>
    </source>
</evidence>
<dbReference type="eggNOG" id="arCOG04222">
    <property type="taxonomic scope" value="Archaea"/>
</dbReference>
<gene>
    <name evidence="2" type="ORF">PAP_03740</name>
</gene>
<dbReference type="EMBL" id="CP006019">
    <property type="protein sequence ID" value="AIF69167.1"/>
    <property type="molecule type" value="Genomic_DNA"/>
</dbReference>
<keyword evidence="1" id="KW-0812">Transmembrane</keyword>
<keyword evidence="1" id="KW-1133">Transmembrane helix</keyword>
<dbReference type="AlphaFoldDB" id="A0A075LT92"/>
<dbReference type="OrthoDB" id="15119at2157"/>
<dbReference type="RefSeq" id="WP_048164754.1">
    <property type="nucleotide sequence ID" value="NZ_CP006019.1"/>
</dbReference>
<proteinExistence type="predicted"/>
<sequence>MEVSPEFLLALMILAGIATFQFYKGRKLNLAIMQHYLRSIEDVVNPKDKEYIWVGGYVGFRAYYKVMENNIDKFEYTLTLLPRQSILYFPISKLINRHDKIYFVIHPYSKIKREAHLIQKGYYRIKPKIEDEEMLQKEIIEVNGKKYEALFEKRRDVELLREFLQGFSKLENVKHISMTPKTNVLYVFMKPELETIEDDTKHIVRFVNERLKESPFGS</sequence>
<keyword evidence="1" id="KW-0472">Membrane</keyword>
<keyword evidence="3" id="KW-1185">Reference proteome</keyword>
<feature type="transmembrane region" description="Helical" evidence="1">
    <location>
        <begin position="6"/>
        <end position="23"/>
    </location>
</feature>